<dbReference type="AlphaFoldDB" id="A0A645DPE4"/>
<name>A0A645DPE4_9ZZZZ</name>
<evidence type="ECO:0000259" key="1">
    <source>
        <dbReference type="Pfam" id="PF01610"/>
    </source>
</evidence>
<dbReference type="Pfam" id="PF01610">
    <property type="entry name" value="DDE_Tnp_ISL3"/>
    <property type="match status" value="1"/>
</dbReference>
<gene>
    <name evidence="2" type="ORF">SDC9_138288</name>
</gene>
<evidence type="ECO:0000313" key="2">
    <source>
        <dbReference type="EMBL" id="MPM91161.1"/>
    </source>
</evidence>
<comment type="caution">
    <text evidence="2">The sequence shown here is derived from an EMBL/GenBank/DDBJ whole genome shotgun (WGS) entry which is preliminary data.</text>
</comment>
<accession>A0A645DPE4</accession>
<reference evidence="2" key="1">
    <citation type="submission" date="2019-08" db="EMBL/GenBank/DDBJ databases">
        <authorList>
            <person name="Kucharzyk K."/>
            <person name="Murdoch R.W."/>
            <person name="Higgins S."/>
            <person name="Loffler F."/>
        </authorList>
    </citation>
    <scope>NUCLEOTIDE SEQUENCE</scope>
</reference>
<proteinExistence type="predicted"/>
<dbReference type="EMBL" id="VSSQ01038267">
    <property type="protein sequence ID" value="MPM91161.1"/>
    <property type="molecule type" value="Genomic_DNA"/>
</dbReference>
<organism evidence="2">
    <name type="scientific">bioreactor metagenome</name>
    <dbReference type="NCBI Taxonomy" id="1076179"/>
    <lineage>
        <taxon>unclassified sequences</taxon>
        <taxon>metagenomes</taxon>
        <taxon>ecological metagenomes</taxon>
    </lineage>
</organism>
<feature type="domain" description="Transposase IS204/IS1001/IS1096/IS1165 DDE" evidence="1">
    <location>
        <begin position="1"/>
        <end position="146"/>
    </location>
</feature>
<dbReference type="InterPro" id="IPR002560">
    <property type="entry name" value="Transposase_DDE"/>
</dbReference>
<protein>
    <submittedName>
        <fullName evidence="2">ISL3 family transposase ISLdl1</fullName>
    </submittedName>
</protein>
<sequence length="149" mass="17287">MNSDFQEAFEEKCPHIQPVFDHFHIIKNFNDKVVAEVRKDEQRRLQAMGEYKAAESLKRTRYILMSSRETLQRKDREAAEGKPLSKGGTLFQRAEITRRPGSEEKYDQLIQENQLLFTVDLVKEMLSEAYKAASEPEMAGLITEVMEVC</sequence>